<dbReference type="Proteomes" id="UP000596742">
    <property type="component" value="Unassembled WGS sequence"/>
</dbReference>
<feature type="transmembrane region" description="Helical" evidence="17">
    <location>
        <begin position="131"/>
        <end position="152"/>
    </location>
</feature>
<keyword evidence="7 17" id="KW-0812">Transmembrane</keyword>
<comment type="caution">
    <text evidence="18">The sequence shown here is derived from an EMBL/GenBank/DDBJ whole genome shotgun (WGS) entry which is preliminary data.</text>
</comment>
<dbReference type="EC" id="2.5.1.18" evidence="5"/>
<evidence type="ECO:0000313" key="19">
    <source>
        <dbReference type="Proteomes" id="UP000596742"/>
    </source>
</evidence>
<keyword evidence="8" id="KW-1000">Mitochondrion outer membrane</keyword>
<comment type="subunit">
    <text evidence="14">Homotrimer; The trimer binds only one molecule of glutathione.</text>
</comment>
<evidence type="ECO:0000256" key="5">
    <source>
        <dbReference type="ARBA" id="ARBA00012452"/>
    </source>
</evidence>
<feature type="transmembrane region" description="Helical" evidence="17">
    <location>
        <begin position="83"/>
        <end position="101"/>
    </location>
</feature>
<sequence length="154" mass="17459">MADFSSTFSFENAIVSQFIFYATIVLLKMMLMSVWTSKNRISKEVYANEEDLKLSPDDKLKIKTTDKDVERIRRCHQNDIENIIPFVLIGCFYCMTGPSPFIAGLHFRLFAAIRIFHTIAYRFAIPQPARFIAFLGGWGITASMAVVVLGSATM</sequence>
<keyword evidence="19" id="KW-1185">Reference proteome</keyword>
<dbReference type="InterPro" id="IPR001129">
    <property type="entry name" value="Membr-assoc_MAPEG"/>
</dbReference>
<accession>A0A8B6GIY6</accession>
<dbReference type="AlphaFoldDB" id="A0A8B6GIY6"/>
<evidence type="ECO:0000256" key="3">
    <source>
        <dbReference type="ARBA" id="ARBA00004477"/>
    </source>
</evidence>
<keyword evidence="13 17" id="KW-0472">Membrane</keyword>
<evidence type="ECO:0000256" key="10">
    <source>
        <dbReference type="ARBA" id="ARBA00022989"/>
    </source>
</evidence>
<dbReference type="SUPFAM" id="SSF161084">
    <property type="entry name" value="MAPEG domain-like"/>
    <property type="match status" value="1"/>
</dbReference>
<comment type="similarity">
    <text evidence="4">Belongs to the MAPEG family.</text>
</comment>
<evidence type="ECO:0000256" key="14">
    <source>
        <dbReference type="ARBA" id="ARBA00038540"/>
    </source>
</evidence>
<keyword evidence="12" id="KW-0496">Mitochondrion</keyword>
<dbReference type="Gene3D" id="1.20.120.550">
    <property type="entry name" value="Membrane associated eicosanoid/glutathione metabolism-like domain"/>
    <property type="match status" value="1"/>
</dbReference>
<keyword evidence="9" id="KW-0256">Endoplasmic reticulum</keyword>
<evidence type="ECO:0000256" key="13">
    <source>
        <dbReference type="ARBA" id="ARBA00023136"/>
    </source>
</evidence>
<dbReference type="PANTHER" id="PTHR10689:SF6">
    <property type="entry name" value="MICROSOMAL GLUTATHIONE S-TRANSFERASE 1"/>
    <property type="match status" value="1"/>
</dbReference>
<keyword evidence="10 17" id="KW-1133">Transmembrane helix</keyword>
<proteinExistence type="inferred from homology"/>
<gene>
    <name evidence="18" type="ORF">MGAL_10B030727</name>
</gene>
<dbReference type="GO" id="GO:0005789">
    <property type="term" value="C:endoplasmic reticulum membrane"/>
    <property type="evidence" value="ECO:0007669"/>
    <property type="project" value="UniProtKB-SubCell"/>
</dbReference>
<evidence type="ECO:0000256" key="2">
    <source>
        <dbReference type="ARBA" id="ARBA00004294"/>
    </source>
</evidence>
<keyword evidence="6 18" id="KW-0808">Transferase</keyword>
<dbReference type="PANTHER" id="PTHR10689">
    <property type="entry name" value="MICROSOMAL GLUTATHIONE S-TRANSFERASE 1"/>
    <property type="match status" value="1"/>
</dbReference>
<feature type="transmembrane region" description="Helical" evidence="17">
    <location>
        <begin position="14"/>
        <end position="35"/>
    </location>
</feature>
<evidence type="ECO:0000256" key="11">
    <source>
        <dbReference type="ARBA" id="ARBA00022990"/>
    </source>
</evidence>
<dbReference type="InterPro" id="IPR023352">
    <property type="entry name" value="MAPEG-like_dom_sf"/>
</dbReference>
<evidence type="ECO:0000256" key="16">
    <source>
        <dbReference type="ARBA" id="ARBA00049385"/>
    </source>
</evidence>
<evidence type="ECO:0000256" key="8">
    <source>
        <dbReference type="ARBA" id="ARBA00022787"/>
    </source>
</evidence>
<name>A0A8B6GIY6_MYTGA</name>
<evidence type="ECO:0000256" key="7">
    <source>
        <dbReference type="ARBA" id="ARBA00022692"/>
    </source>
</evidence>
<evidence type="ECO:0000256" key="4">
    <source>
        <dbReference type="ARBA" id="ARBA00010459"/>
    </source>
</evidence>
<dbReference type="GO" id="GO:0004364">
    <property type="term" value="F:glutathione transferase activity"/>
    <property type="evidence" value="ECO:0007669"/>
    <property type="project" value="UniProtKB-EC"/>
</dbReference>
<reference evidence="18" key="1">
    <citation type="submission" date="2018-11" db="EMBL/GenBank/DDBJ databases">
        <authorList>
            <person name="Alioto T."/>
            <person name="Alioto T."/>
        </authorList>
    </citation>
    <scope>NUCLEOTIDE SEQUENCE</scope>
</reference>
<dbReference type="Pfam" id="PF01124">
    <property type="entry name" value="MAPEG"/>
    <property type="match status" value="1"/>
</dbReference>
<comment type="catalytic activity">
    <reaction evidence="16">
        <text>RX + glutathione = an S-substituted glutathione + a halide anion + H(+)</text>
        <dbReference type="Rhea" id="RHEA:16437"/>
        <dbReference type="ChEBI" id="CHEBI:15378"/>
        <dbReference type="ChEBI" id="CHEBI:16042"/>
        <dbReference type="ChEBI" id="CHEBI:17792"/>
        <dbReference type="ChEBI" id="CHEBI:57925"/>
        <dbReference type="ChEBI" id="CHEBI:90779"/>
        <dbReference type="EC" id="2.5.1.18"/>
    </reaction>
    <physiologicalReaction direction="left-to-right" evidence="16">
        <dbReference type="Rhea" id="RHEA:16438"/>
    </physiologicalReaction>
</comment>
<evidence type="ECO:0000256" key="9">
    <source>
        <dbReference type="ARBA" id="ARBA00022824"/>
    </source>
</evidence>
<comment type="subcellular location">
    <subcellularLocation>
        <location evidence="3">Endoplasmic reticulum membrane</location>
        <topology evidence="3">Multi-pass membrane protein</topology>
    </subcellularLocation>
    <subcellularLocation>
        <location evidence="2">Mitochondrion outer membrane</location>
    </subcellularLocation>
</comment>
<evidence type="ECO:0000256" key="17">
    <source>
        <dbReference type="SAM" id="Phobius"/>
    </source>
</evidence>
<organism evidence="18 19">
    <name type="scientific">Mytilus galloprovincialis</name>
    <name type="common">Mediterranean mussel</name>
    <dbReference type="NCBI Taxonomy" id="29158"/>
    <lineage>
        <taxon>Eukaryota</taxon>
        <taxon>Metazoa</taxon>
        <taxon>Spiralia</taxon>
        <taxon>Lophotrochozoa</taxon>
        <taxon>Mollusca</taxon>
        <taxon>Bivalvia</taxon>
        <taxon>Autobranchia</taxon>
        <taxon>Pteriomorphia</taxon>
        <taxon>Mytilida</taxon>
        <taxon>Mytiloidea</taxon>
        <taxon>Mytilidae</taxon>
        <taxon>Mytilinae</taxon>
        <taxon>Mytilus</taxon>
    </lineage>
</organism>
<protein>
    <recommendedName>
        <fullName evidence="15">Microsomal glutathione S-transferase 1</fullName>
        <ecNumber evidence="5">2.5.1.18</ecNumber>
    </recommendedName>
</protein>
<evidence type="ECO:0000256" key="15">
    <source>
        <dbReference type="ARBA" id="ARBA00039397"/>
    </source>
</evidence>
<dbReference type="OrthoDB" id="193139at2759"/>
<dbReference type="InterPro" id="IPR040162">
    <property type="entry name" value="MGST1-like"/>
</dbReference>
<comment type="function">
    <text evidence="1">Conjugation of reduced glutathione to a wide number of exogenous and endogenous hydrophobic electrophiles.</text>
</comment>
<dbReference type="GO" id="GO:0005741">
    <property type="term" value="C:mitochondrial outer membrane"/>
    <property type="evidence" value="ECO:0007669"/>
    <property type="project" value="UniProtKB-SubCell"/>
</dbReference>
<keyword evidence="11" id="KW-0007">Acetylation</keyword>
<dbReference type="EMBL" id="UYJE01008498">
    <property type="protein sequence ID" value="VDI64338.1"/>
    <property type="molecule type" value="Genomic_DNA"/>
</dbReference>
<evidence type="ECO:0000256" key="6">
    <source>
        <dbReference type="ARBA" id="ARBA00022679"/>
    </source>
</evidence>
<evidence type="ECO:0000256" key="1">
    <source>
        <dbReference type="ARBA" id="ARBA00003701"/>
    </source>
</evidence>
<evidence type="ECO:0000313" key="18">
    <source>
        <dbReference type="EMBL" id="VDI64338.1"/>
    </source>
</evidence>
<dbReference type="FunFam" id="1.20.120.550:FF:000002">
    <property type="entry name" value="Microsomal glutathione S-transferase 1"/>
    <property type="match status" value="1"/>
</dbReference>
<evidence type="ECO:0000256" key="12">
    <source>
        <dbReference type="ARBA" id="ARBA00023128"/>
    </source>
</evidence>